<dbReference type="OrthoDB" id="2507825at2759"/>
<feature type="region of interest" description="Disordered" evidence="1">
    <location>
        <begin position="191"/>
        <end position="237"/>
    </location>
</feature>
<reference evidence="2 3" key="1">
    <citation type="submission" date="2015-08" db="EMBL/GenBank/DDBJ databases">
        <title>Next Generation Sequencing and Analysis of the Genome of Puccinia sorghi L Schw, the Causal Agent of Maize Common Rust.</title>
        <authorList>
            <person name="Rochi L."/>
            <person name="Burguener G."/>
            <person name="Darino M."/>
            <person name="Turjanski A."/>
            <person name="Kreff E."/>
            <person name="Dieguez M.J."/>
            <person name="Sacco F."/>
        </authorList>
    </citation>
    <scope>NUCLEOTIDE SEQUENCE [LARGE SCALE GENOMIC DNA]</scope>
    <source>
        <strain evidence="2 3">RO10H11247</strain>
    </source>
</reference>
<name>A0A0L6V826_9BASI</name>
<feature type="compositionally biased region" description="Basic and acidic residues" evidence="1">
    <location>
        <begin position="262"/>
        <end position="289"/>
    </location>
</feature>
<feature type="region of interest" description="Disordered" evidence="1">
    <location>
        <begin position="254"/>
        <end position="289"/>
    </location>
</feature>
<dbReference type="VEuPathDB" id="FungiDB:VP01_227g13"/>
<dbReference type="EMBL" id="LAVV01007147">
    <property type="protein sequence ID" value="KNZ56956.1"/>
    <property type="molecule type" value="Genomic_DNA"/>
</dbReference>
<dbReference type="STRING" id="27349.A0A0L6V826"/>
<gene>
    <name evidence="2" type="ORF">VP01_227g13</name>
</gene>
<organism evidence="2 3">
    <name type="scientific">Puccinia sorghi</name>
    <dbReference type="NCBI Taxonomy" id="27349"/>
    <lineage>
        <taxon>Eukaryota</taxon>
        <taxon>Fungi</taxon>
        <taxon>Dikarya</taxon>
        <taxon>Basidiomycota</taxon>
        <taxon>Pucciniomycotina</taxon>
        <taxon>Pucciniomycetes</taxon>
        <taxon>Pucciniales</taxon>
        <taxon>Pucciniaceae</taxon>
        <taxon>Puccinia</taxon>
    </lineage>
</organism>
<keyword evidence="3" id="KW-1185">Reference proteome</keyword>
<evidence type="ECO:0000313" key="3">
    <source>
        <dbReference type="Proteomes" id="UP000037035"/>
    </source>
</evidence>
<evidence type="ECO:0000256" key="1">
    <source>
        <dbReference type="SAM" id="MobiDB-lite"/>
    </source>
</evidence>
<proteinExistence type="predicted"/>
<evidence type="ECO:0000313" key="2">
    <source>
        <dbReference type="EMBL" id="KNZ56956.1"/>
    </source>
</evidence>
<accession>A0A0L6V826</accession>
<sequence length="289" mass="32039">MIRTKRPWAKIAAVYVASTKKALKSSKAAQAAKKKKQKASKREARTAIKAAQAANVEPRFMWSKAGLLEVLPYIRVLKGEHDELSELPGFLAWRTFVHKHMGDVKDKYLLIKDINNQVIFRLDDTIQGSAGLHDALARHNLSKSAWNYILQMHADNPAASGFGLVNIASDFNQLADNHDADEHAGADVASQLDDLPDNPLVNDIAGKTPVPGDSNPSPPAKDVTLPSRRRGRTKEVKANQSLLASVIMLIQKSQDSTAMHMAAERRRAEESRIEAQEFQIKRDEQLNQP</sequence>
<dbReference type="AlphaFoldDB" id="A0A0L6V826"/>
<dbReference type="Proteomes" id="UP000037035">
    <property type="component" value="Unassembled WGS sequence"/>
</dbReference>
<protein>
    <submittedName>
        <fullName evidence="2">Uncharacterized protein</fullName>
    </submittedName>
</protein>
<comment type="caution">
    <text evidence="2">The sequence shown here is derived from an EMBL/GenBank/DDBJ whole genome shotgun (WGS) entry which is preliminary data.</text>
</comment>